<dbReference type="AlphaFoldDB" id="A0A9P5U2A2"/>
<reference evidence="2" key="1">
    <citation type="submission" date="2020-11" db="EMBL/GenBank/DDBJ databases">
        <authorList>
            <consortium name="DOE Joint Genome Institute"/>
            <person name="Ahrendt S."/>
            <person name="Riley R."/>
            <person name="Andreopoulos W."/>
            <person name="Labutti K."/>
            <person name="Pangilinan J."/>
            <person name="Ruiz-Duenas F.J."/>
            <person name="Barrasa J.M."/>
            <person name="Sanchez-Garcia M."/>
            <person name="Camarero S."/>
            <person name="Miyauchi S."/>
            <person name="Serrano A."/>
            <person name="Linde D."/>
            <person name="Babiker R."/>
            <person name="Drula E."/>
            <person name="Ayuso-Fernandez I."/>
            <person name="Pacheco R."/>
            <person name="Padilla G."/>
            <person name="Ferreira P."/>
            <person name="Barriuso J."/>
            <person name="Kellner H."/>
            <person name="Castanera R."/>
            <person name="Alfaro M."/>
            <person name="Ramirez L."/>
            <person name="Pisabarro A.G."/>
            <person name="Kuo A."/>
            <person name="Tritt A."/>
            <person name="Lipzen A."/>
            <person name="He G."/>
            <person name="Yan M."/>
            <person name="Ng V."/>
            <person name="Cullen D."/>
            <person name="Martin F."/>
            <person name="Rosso M.-N."/>
            <person name="Henrissat B."/>
            <person name="Hibbett D."/>
            <person name="Martinez A.T."/>
            <person name="Grigoriev I.V."/>
        </authorList>
    </citation>
    <scope>NUCLEOTIDE SEQUENCE</scope>
    <source>
        <strain evidence="2">AH 40177</strain>
    </source>
</reference>
<dbReference type="InterPro" id="IPR041078">
    <property type="entry name" value="Plavaka"/>
</dbReference>
<protein>
    <recommendedName>
        <fullName evidence="4">Transposase</fullName>
    </recommendedName>
</protein>
<dbReference type="OrthoDB" id="3239511at2759"/>
<accession>A0A9P5U2A2</accession>
<gene>
    <name evidence="2" type="ORF">BDP27DRAFT_1405905</name>
</gene>
<name>A0A9P5U2A2_9AGAR</name>
<dbReference type="Proteomes" id="UP000772434">
    <property type="component" value="Unassembled WGS sequence"/>
</dbReference>
<evidence type="ECO:0008006" key="4">
    <source>
        <dbReference type="Google" id="ProtNLM"/>
    </source>
</evidence>
<keyword evidence="3" id="KW-1185">Reference proteome</keyword>
<comment type="caution">
    <text evidence="2">The sequence shown here is derived from an EMBL/GenBank/DDBJ whole genome shotgun (WGS) entry which is preliminary data.</text>
</comment>
<evidence type="ECO:0000313" key="2">
    <source>
        <dbReference type="EMBL" id="KAF9063229.1"/>
    </source>
</evidence>
<evidence type="ECO:0000313" key="3">
    <source>
        <dbReference type="Proteomes" id="UP000772434"/>
    </source>
</evidence>
<proteinExistence type="predicted"/>
<feature type="compositionally biased region" description="Polar residues" evidence="1">
    <location>
        <begin position="70"/>
        <end position="94"/>
    </location>
</feature>
<evidence type="ECO:0000256" key="1">
    <source>
        <dbReference type="SAM" id="MobiDB-lite"/>
    </source>
</evidence>
<dbReference type="Pfam" id="PF18759">
    <property type="entry name" value="Plavaka"/>
    <property type="match status" value="1"/>
</dbReference>
<organism evidence="2 3">
    <name type="scientific">Rhodocollybia butyracea</name>
    <dbReference type="NCBI Taxonomy" id="206335"/>
    <lineage>
        <taxon>Eukaryota</taxon>
        <taxon>Fungi</taxon>
        <taxon>Dikarya</taxon>
        <taxon>Basidiomycota</taxon>
        <taxon>Agaricomycotina</taxon>
        <taxon>Agaricomycetes</taxon>
        <taxon>Agaricomycetidae</taxon>
        <taxon>Agaricales</taxon>
        <taxon>Marasmiineae</taxon>
        <taxon>Omphalotaceae</taxon>
        <taxon>Rhodocollybia</taxon>
    </lineage>
</organism>
<dbReference type="EMBL" id="JADNRY010000151">
    <property type="protein sequence ID" value="KAF9063229.1"/>
    <property type="molecule type" value="Genomic_DNA"/>
</dbReference>
<sequence length="780" mass="89853">MPQSYKNSSGTILKACKYCGKGQKPRGLISHESKCKRAHGTEMDATMAYRHWKHQQVVQKTVPRAQSQVHSHSEQSLDINSHSYLENGPTSLGSDGTGAQDGLGNLTTHDLSDEDIRIEYHPKSGKSPVIQTFDEYTTGSEQASLRPPLDTKPWLPFHTRLDFEVAALTLECHMNRQQTDTLFKLITHIQQDFQFVKEEIQVPYRNETETFDLYYRPLWDWVNEMLMNAQLVSKMEWHARRLFKYDKLTGNWNRFINEPWTADQWWKIQNKLPDGAVPLCIIFYADKSKLSSFGTAKGYPVIARLANLPIDICNDIGAGGGRVVGWYPIVQEDSERSGKKDFADFKCIVWHESAAKILESLVQYSQTGYKMKCGDHVHRLMYPTILIKSGDYEEQCVMCLIRGCKACAHDNLDEHVESELRTPQHTVEVFTQADSALTKAEKEKIFKTYGMRPVHNTFLNLALGNPYAAVSFDVLHFQDGGLWAAHLFVQAKARILQLDKGRELSTKIDRRFQDFPQWRDIHHFSDGIFKLSFNDGSKHKTISKIFLFTAYDILREDNDKAGYQLLKVLRTYINVVMYSGLDNQTSDSISEGRSAIKHMFEAIKKYESMDTSLDKSWKFIKLHLHMHLFDDIQNKGILRKLHGPLRQIYLQWTNFKDVASQITRIDHQCIVAGLIRGQIELLDEYLMPSEAHNEVPKDIENPTNNPHFYIGSKLQSVTFSEIEHTDPLFTRFHIQLSKFISELLLTSNIQLPGNQYVKFTANDKITPYQYMKVSYHSLDT</sequence>
<feature type="region of interest" description="Disordered" evidence="1">
    <location>
        <begin position="70"/>
        <end position="103"/>
    </location>
</feature>